<feature type="compositionally biased region" description="Basic and acidic residues" evidence="1">
    <location>
        <begin position="1168"/>
        <end position="1182"/>
    </location>
</feature>
<feature type="region of interest" description="Disordered" evidence="1">
    <location>
        <begin position="1885"/>
        <end position="1907"/>
    </location>
</feature>
<accession>A0A9D4QDN9</accession>
<feature type="compositionally biased region" description="Basic and acidic residues" evidence="1">
    <location>
        <begin position="634"/>
        <end position="653"/>
    </location>
</feature>
<gene>
    <name evidence="3" type="ORF">HPB52_006609</name>
</gene>
<evidence type="ECO:0000313" key="3">
    <source>
        <dbReference type="EMBL" id="KAH7975877.1"/>
    </source>
</evidence>
<feature type="region of interest" description="Disordered" evidence="1">
    <location>
        <begin position="1993"/>
        <end position="2027"/>
    </location>
</feature>
<protein>
    <submittedName>
        <fullName evidence="3">Uncharacterized protein</fullName>
    </submittedName>
</protein>
<feature type="region of interest" description="Disordered" evidence="1">
    <location>
        <begin position="1821"/>
        <end position="1840"/>
    </location>
</feature>
<feature type="region of interest" description="Disordered" evidence="1">
    <location>
        <begin position="1090"/>
        <end position="1272"/>
    </location>
</feature>
<feature type="compositionally biased region" description="Basic and acidic residues" evidence="1">
    <location>
        <begin position="389"/>
        <end position="425"/>
    </location>
</feature>
<feature type="region of interest" description="Disordered" evidence="1">
    <location>
        <begin position="228"/>
        <end position="248"/>
    </location>
</feature>
<dbReference type="VEuPathDB" id="VectorBase:RSAN_036999"/>
<feature type="compositionally biased region" description="Basic and acidic residues" evidence="1">
    <location>
        <begin position="1232"/>
        <end position="1242"/>
    </location>
</feature>
<feature type="region of interest" description="Disordered" evidence="1">
    <location>
        <begin position="2060"/>
        <end position="2093"/>
    </location>
</feature>
<feature type="compositionally biased region" description="Basic and acidic residues" evidence="1">
    <location>
        <begin position="2077"/>
        <end position="2093"/>
    </location>
</feature>
<feature type="region of interest" description="Disordered" evidence="1">
    <location>
        <begin position="261"/>
        <end position="516"/>
    </location>
</feature>
<feature type="compositionally biased region" description="Basic and acidic residues" evidence="1">
    <location>
        <begin position="1250"/>
        <end position="1259"/>
    </location>
</feature>
<proteinExistence type="predicted"/>
<keyword evidence="2" id="KW-1133">Transmembrane helix</keyword>
<feature type="compositionally biased region" description="Basic and acidic residues" evidence="1">
    <location>
        <begin position="499"/>
        <end position="512"/>
    </location>
</feature>
<keyword evidence="4" id="KW-1185">Reference proteome</keyword>
<feature type="compositionally biased region" description="Pro residues" evidence="1">
    <location>
        <begin position="2743"/>
        <end position="2752"/>
    </location>
</feature>
<feature type="region of interest" description="Disordered" evidence="1">
    <location>
        <begin position="56"/>
        <end position="104"/>
    </location>
</feature>
<keyword evidence="2" id="KW-0472">Membrane</keyword>
<feature type="compositionally biased region" description="Low complexity" evidence="1">
    <location>
        <begin position="761"/>
        <end position="770"/>
    </location>
</feature>
<name>A0A9D4QDN9_RHISA</name>
<reference evidence="3" key="1">
    <citation type="journal article" date="2020" name="Cell">
        <title>Large-Scale Comparative Analyses of Tick Genomes Elucidate Their Genetic Diversity and Vector Capacities.</title>
        <authorList>
            <consortium name="Tick Genome and Microbiome Consortium (TIGMIC)"/>
            <person name="Jia N."/>
            <person name="Wang J."/>
            <person name="Shi W."/>
            <person name="Du L."/>
            <person name="Sun Y."/>
            <person name="Zhan W."/>
            <person name="Jiang J.F."/>
            <person name="Wang Q."/>
            <person name="Zhang B."/>
            <person name="Ji P."/>
            <person name="Bell-Sakyi L."/>
            <person name="Cui X.M."/>
            <person name="Yuan T.T."/>
            <person name="Jiang B.G."/>
            <person name="Yang W.F."/>
            <person name="Lam T.T."/>
            <person name="Chang Q.C."/>
            <person name="Ding S.J."/>
            <person name="Wang X.J."/>
            <person name="Zhu J.G."/>
            <person name="Ruan X.D."/>
            <person name="Zhao L."/>
            <person name="Wei J.T."/>
            <person name="Ye R.Z."/>
            <person name="Que T.C."/>
            <person name="Du C.H."/>
            <person name="Zhou Y.H."/>
            <person name="Cheng J.X."/>
            <person name="Dai P.F."/>
            <person name="Guo W.B."/>
            <person name="Han X.H."/>
            <person name="Huang E.J."/>
            <person name="Li L.F."/>
            <person name="Wei W."/>
            <person name="Gao Y.C."/>
            <person name="Liu J.Z."/>
            <person name="Shao H.Z."/>
            <person name="Wang X."/>
            <person name="Wang C.C."/>
            <person name="Yang T.C."/>
            <person name="Huo Q.B."/>
            <person name="Li W."/>
            <person name="Chen H.Y."/>
            <person name="Chen S.E."/>
            <person name="Zhou L.G."/>
            <person name="Ni X.B."/>
            <person name="Tian J.H."/>
            <person name="Sheng Y."/>
            <person name="Liu T."/>
            <person name="Pan Y.S."/>
            <person name="Xia L.Y."/>
            <person name="Li J."/>
            <person name="Zhao F."/>
            <person name="Cao W.C."/>
        </authorList>
    </citation>
    <scope>NUCLEOTIDE SEQUENCE</scope>
    <source>
        <strain evidence="3">Rsan-2018</strain>
    </source>
</reference>
<feature type="compositionally biased region" description="Low complexity" evidence="1">
    <location>
        <begin position="1207"/>
        <end position="1220"/>
    </location>
</feature>
<keyword evidence="2" id="KW-0812">Transmembrane</keyword>
<evidence type="ECO:0000256" key="2">
    <source>
        <dbReference type="SAM" id="Phobius"/>
    </source>
</evidence>
<feature type="compositionally biased region" description="Basic and acidic residues" evidence="1">
    <location>
        <begin position="913"/>
        <end position="930"/>
    </location>
</feature>
<feature type="region of interest" description="Disordered" evidence="1">
    <location>
        <begin position="2591"/>
        <end position="2619"/>
    </location>
</feature>
<feature type="compositionally biased region" description="Basic and acidic residues" evidence="1">
    <location>
        <begin position="84"/>
        <end position="93"/>
    </location>
</feature>
<feature type="compositionally biased region" description="Polar residues" evidence="1">
    <location>
        <begin position="621"/>
        <end position="633"/>
    </location>
</feature>
<feature type="region of interest" description="Disordered" evidence="1">
    <location>
        <begin position="621"/>
        <end position="689"/>
    </location>
</feature>
<evidence type="ECO:0000256" key="1">
    <source>
        <dbReference type="SAM" id="MobiDB-lite"/>
    </source>
</evidence>
<feature type="compositionally biased region" description="Basic and acidic residues" evidence="1">
    <location>
        <begin position="1194"/>
        <end position="1206"/>
    </location>
</feature>
<feature type="compositionally biased region" description="Basic and acidic residues" evidence="1">
    <location>
        <begin position="2603"/>
        <end position="2619"/>
    </location>
</feature>
<feature type="region of interest" description="Disordered" evidence="1">
    <location>
        <begin position="735"/>
        <end position="785"/>
    </location>
</feature>
<feature type="region of interest" description="Disordered" evidence="1">
    <location>
        <begin position="913"/>
        <end position="947"/>
    </location>
</feature>
<feature type="region of interest" description="Disordered" evidence="1">
    <location>
        <begin position="551"/>
        <end position="572"/>
    </location>
</feature>
<feature type="region of interest" description="Disordered" evidence="1">
    <location>
        <begin position="2720"/>
        <end position="2759"/>
    </location>
</feature>
<reference evidence="3" key="2">
    <citation type="submission" date="2021-09" db="EMBL/GenBank/DDBJ databases">
        <authorList>
            <person name="Jia N."/>
            <person name="Wang J."/>
            <person name="Shi W."/>
            <person name="Du L."/>
            <person name="Sun Y."/>
            <person name="Zhan W."/>
            <person name="Jiang J."/>
            <person name="Wang Q."/>
            <person name="Zhang B."/>
            <person name="Ji P."/>
            <person name="Sakyi L.B."/>
            <person name="Cui X."/>
            <person name="Yuan T."/>
            <person name="Jiang B."/>
            <person name="Yang W."/>
            <person name="Lam T.T.-Y."/>
            <person name="Chang Q."/>
            <person name="Ding S."/>
            <person name="Wang X."/>
            <person name="Zhu J."/>
            <person name="Ruan X."/>
            <person name="Zhao L."/>
            <person name="Wei J."/>
            <person name="Que T."/>
            <person name="Du C."/>
            <person name="Cheng J."/>
            <person name="Dai P."/>
            <person name="Han X."/>
            <person name="Huang E."/>
            <person name="Gao Y."/>
            <person name="Liu J."/>
            <person name="Shao H."/>
            <person name="Ye R."/>
            <person name="Li L."/>
            <person name="Wei W."/>
            <person name="Wang X."/>
            <person name="Wang C."/>
            <person name="Huo Q."/>
            <person name="Li W."/>
            <person name="Guo W."/>
            <person name="Chen H."/>
            <person name="Chen S."/>
            <person name="Zhou L."/>
            <person name="Zhou L."/>
            <person name="Ni X."/>
            <person name="Tian J."/>
            <person name="Zhou Y."/>
            <person name="Sheng Y."/>
            <person name="Liu T."/>
            <person name="Pan Y."/>
            <person name="Xia L."/>
            <person name="Li J."/>
            <person name="Zhao F."/>
            <person name="Cao W."/>
        </authorList>
    </citation>
    <scope>NUCLEOTIDE SEQUENCE</scope>
    <source>
        <strain evidence="3">Rsan-2018</strain>
        <tissue evidence="3">Larvae</tissue>
    </source>
</reference>
<comment type="caution">
    <text evidence="3">The sequence shown here is derived from an EMBL/GenBank/DDBJ whole genome shotgun (WGS) entry which is preliminary data.</text>
</comment>
<dbReference type="Proteomes" id="UP000821837">
    <property type="component" value="Chromosome 10"/>
</dbReference>
<feature type="region of interest" description="Disordered" evidence="1">
    <location>
        <begin position="812"/>
        <end position="834"/>
    </location>
</feature>
<feature type="region of interest" description="Disordered" evidence="1">
    <location>
        <begin position="2182"/>
        <end position="2214"/>
    </location>
</feature>
<dbReference type="EMBL" id="JABSTV010001246">
    <property type="protein sequence ID" value="KAH7975877.1"/>
    <property type="molecule type" value="Genomic_DNA"/>
</dbReference>
<feature type="transmembrane region" description="Helical" evidence="2">
    <location>
        <begin position="2768"/>
        <end position="2792"/>
    </location>
</feature>
<feature type="compositionally biased region" description="Polar residues" evidence="1">
    <location>
        <begin position="1151"/>
        <end position="1161"/>
    </location>
</feature>
<feature type="compositionally biased region" description="Low complexity" evidence="1">
    <location>
        <begin position="2593"/>
        <end position="2602"/>
    </location>
</feature>
<evidence type="ECO:0000313" key="4">
    <source>
        <dbReference type="Proteomes" id="UP000821837"/>
    </source>
</evidence>
<organism evidence="3 4">
    <name type="scientific">Rhipicephalus sanguineus</name>
    <name type="common">Brown dog tick</name>
    <name type="synonym">Ixodes sanguineus</name>
    <dbReference type="NCBI Taxonomy" id="34632"/>
    <lineage>
        <taxon>Eukaryota</taxon>
        <taxon>Metazoa</taxon>
        <taxon>Ecdysozoa</taxon>
        <taxon>Arthropoda</taxon>
        <taxon>Chelicerata</taxon>
        <taxon>Arachnida</taxon>
        <taxon>Acari</taxon>
        <taxon>Parasitiformes</taxon>
        <taxon>Ixodida</taxon>
        <taxon>Ixodoidea</taxon>
        <taxon>Ixodidae</taxon>
        <taxon>Rhipicephalinae</taxon>
        <taxon>Rhipicephalus</taxon>
        <taxon>Rhipicephalus</taxon>
    </lineage>
</organism>
<sequence length="2873" mass="309061">MEFDITVDTKPQVPAHKKEHIVMEIKYRETPEPTPITLDVKTHTPELQIKISEVETTVPGAKATDVTKDKEPKPPTAELQEISAESKEPEKIPPIEITSSKQPSNLKIAAAQPFHDEAPPKLPEAEPSIPIPAPVEKKIRRRSSVLPPTSSLVPWYKSQSQIGEITEKPVALESQSVISQLEAPQVSRPAGIGRVKESHSETAPVLQSFAEAAPLIPSREETTPHIESFAPAATVADDQGQKRKYSETKMVPQEDFVVEKKVSQLEPRPPPSLSMIIRRRSSIMPPTAAVVPGYRRKSSGTQGTKTSEAPPPSSYEETTPGMDRLAPASVGTEGYRRRSSAKKGSEKELSETTPALVSFPQEAPPIPSYDETTPYIEPFVPAAIATDDGQERKPSETKMVREEGAVDEKEAFQLEATPRKADTIKLRRRSSVMPPTAAVVPGYRRKSSAIEGTEKQLPYTEATPPLESFPQEAPPIPSKVETTPCIDSFAPAAIVADDQGQKRKTSEAKTVRQEGAVGEEEVFQFEASPRQADTIKIRRRSSVMPPTAAVVPGYRRKSSGTQETKTYGKEPTYVETTPVLEFYPQEAPPVKVEPPLPIPTPAPVAKKIRRRFFCGATNSRSCPLEQKSVSTSSGHREACAVESRRESSVKDVKQAAQASGTTGPKALDQQETAPMASSEEMAPCFEGLPPASVAAGGKALGAPVPLTESRELELRHRPSVREDAEGRVVPAFRTGESVGGPLVAVSTTPKKKRSVADLEEQPSSAETQSSQEEEEPGTSVRKDKSALTLYDEKAPNVVLAAKKQEGRFPPDVAHAKPGSINPEVKESQPFVPRPDETSSLVEIALPRAPKQASSTVRAEQPFSRGEFLPATQKSIGGEKAAEEFKPADAISAISEPENSTEGVFHLPAEDKSWVSREGAEAGESEKERPKFISGSKPAEAASGPPEQGVCVTVLSPKHDEPFRVLAGMPVITEPTKLTPHTGAIERTHHISAPWASRSSTAAAEEATRGRAAWEKELTRATALDRRIERLHEKKTAKYSVVIKDGQPIRSISSSSDCTEPVKEDFSDLAYQYVASEEQVLERIVTVDGTMSTNAAPYPPSGKHPPGKGTKGGGASGAHTASSEPEPPKSEQTEQPPTEGPASESQFKSEEATPSTQQSSSFELGIPVEEQREFPITKDHQTDEMTTDTGFEEFASVHHEDRGREAESSALESSTALESGEQLPALEYPSARVDTHSATDKPFRGSTSSRVMDDGAKPESMKAVPKTKSSEKHDTMIKASQVWGHEQTHLLTIAPKTIVPTTEHQELELSSKLPQLEYFPSQTAAAEEKPKTKSELTVPALLPQQKIEDKTQSGEIDRQPKMAGATVARKAELQSAPDELVRIKPTCPAQPVIAVEEETPALDAFPESFLQPTVHVSALEKPPTKLPIDIYRTAKEHEALTTPDKLSTQEEKPTSLKAVEHRPPVEYHAPLHLRGTESKEVPQALTRSQEMKIYHQRELPVSKVVPTASKALLPVTAPAMIEAPSIPAATAQAEKQQDTAVPFFDKTGGVDTSQSQQAAIVKNLPSEALDAQVRLSAPKEPELADKKLSTVPILEAAITRPVEKGAVVTSDATASKEYARQTTATVTSTMLVPWTESAPDELRTAQGTDRMATESERASVEATIGKRSIPPDTAVAGSVQVMEATDGEYANRAASFLATLPTEIAQQIPHEAPDATVRPAAALAIPGVTPLLEPYGAKHAAGAEQQRTQAEVSPSSLAEQAAVGETEHKFLEPLCTRLAIEHRTSEAGTEQMKHAASRVTAVEDELTRRHVPENNVQALAKSEVPGTSVDATQKESESVVPISEPQVTEMPLTLADTAPAAGIVEPVTRDIKLEEVQYLKTERALQQKPPTDLKSDVDEHHEYHEEVREKRSTSIASLLRESPATIMAHLSVASSKPESPGEIDGAAVLEPMFKTLRSEEELQQLLMGGTNTDLSTVPEEVTKSFTDTTEATITGHIPASRQASVPDLEMPQKKEQEAASSEVSDGNAATDKPLAVALADKPPGIEHVAKQAVQPSLQGFAPSTVPSSHLETALPKEPPTHEHAEEAAERQTEPVVLERHGKLMKAPASEAAPEKPIPTQLPEKPPAYLHVEEATAKPAAVKTPSLIETDTREAQVPAEVLESRRKFISTAIKAPVGKLSKRKATLPASEAHPAFAPELSQEEPVPSATPEGTGSLATAEKVTPHAQTIGLKPGLKLTKEPGSALAKKEQVVHFPTPGPTSDVASLKIAEPALRSAGNVGEEKIREAAAVAEREPEKVDEEEAAPATVSAPAIQVADSVSAVTGGVPLPRPLGQLVAVIPGGTDGMRADAPGITESELAIADALRVSEQEARSRDQHQQAHVQGIIVEAPRHQLKQHEAETIAIENVARPPLLEREIDQAQISSAALPPSEITPYAEFQKSLKASPSTTLPSAATVASKRLTPDYAVTAPVAVSPKAHAEIGKDATEMEPALQQPLVEKSKNEIRELAAAAVVVAAASAAVNAEQQRELAVLREASIAGSLISAASEASCDVSQKIAGDLDMLPSASRTALVAVLAAEPLVEPDIPNAICGPPSVISSSASGESVDRLRPDSSRDRSEELRVPELLAPALDDEISLPRPTSFNVPVINIQYNFHFPPPSDAPGSSGRQTQPNPERAMAAQVLRGALAQQGMAGHIPGHHVLTPEQAAVRQITDRLNDVAQHGTEPYTGRQSPGRGTIFHRLPRKPVPPVPRLQPPGGDMAAQERKRLSGFRFIVCLIAFLMVVFILLYCLGLIGNRRYFMYYALSDVKRPRLLDGEPSVIKISSEVSKRRHHTPRCNPDERVCYEAAAQKTRSQIITTPGPVKNHHAGNNEVLT</sequence>